<dbReference type="RefSeq" id="WP_102239387.1">
    <property type="nucleotide sequence ID" value="NZ_PNHK01000004.1"/>
</dbReference>
<comment type="caution">
    <text evidence="1">The sequence shown here is derived from an EMBL/GenBank/DDBJ whole genome shotgun (WGS) entry which is preliminary data.</text>
</comment>
<dbReference type="Proteomes" id="UP000235598">
    <property type="component" value="Unassembled WGS sequence"/>
</dbReference>
<evidence type="ECO:0000313" key="2">
    <source>
        <dbReference type="Proteomes" id="UP000235598"/>
    </source>
</evidence>
<gene>
    <name evidence="1" type="ORF">CJ199_10280</name>
</gene>
<dbReference type="AlphaFoldDB" id="A0A2N6VL53"/>
<protein>
    <submittedName>
        <fullName evidence="1">Uncharacterized protein</fullName>
    </submittedName>
</protein>
<proteinExistence type="predicted"/>
<accession>A0A2N6VL53</accession>
<name>A0A2N6VL53_9MICO</name>
<sequence>MLSRKNLNTIIGRLADAEPDVVAEVLSEKFGVFVMCVGDNWNSPILYVGSDGVQKNLLLPVIDADECGPDQDLSEVAAHYWNEVSEKRLCHTDGEKLNEDRPRRTDIEVLVSLLEEKELPEVLSGLSDLTMLNYVDFGDREGDLYVLVRDSQVINRPRMLVVLSKDRPESDDSTGCTGEEVTLDPDTWLEVEEFVRRNPHLESEELKEALRYLKE</sequence>
<evidence type="ECO:0000313" key="1">
    <source>
        <dbReference type="EMBL" id="PMD04743.1"/>
    </source>
</evidence>
<dbReference type="EMBL" id="PNHK01000004">
    <property type="protein sequence ID" value="PMD04743.1"/>
    <property type="molecule type" value="Genomic_DNA"/>
</dbReference>
<organism evidence="1 2">
    <name type="scientific">Brevibacterium paucivorans</name>
    <dbReference type="NCBI Taxonomy" id="170994"/>
    <lineage>
        <taxon>Bacteria</taxon>
        <taxon>Bacillati</taxon>
        <taxon>Actinomycetota</taxon>
        <taxon>Actinomycetes</taxon>
        <taxon>Micrococcales</taxon>
        <taxon>Brevibacteriaceae</taxon>
        <taxon>Brevibacterium</taxon>
    </lineage>
</organism>
<reference evidence="1 2" key="1">
    <citation type="submission" date="2017-09" db="EMBL/GenBank/DDBJ databases">
        <title>Bacterial strain isolated from the female urinary microbiota.</title>
        <authorList>
            <person name="Thomas-White K."/>
            <person name="Kumar N."/>
            <person name="Forster S."/>
            <person name="Putonti C."/>
            <person name="Lawley T."/>
            <person name="Wolfe A.J."/>
        </authorList>
    </citation>
    <scope>NUCLEOTIDE SEQUENCE [LARGE SCALE GENOMIC DNA]</scope>
    <source>
        <strain evidence="1 2">UMB1301</strain>
    </source>
</reference>